<dbReference type="Pfam" id="PF03016">
    <property type="entry name" value="Exostosin_GT47"/>
    <property type="match status" value="1"/>
</dbReference>
<evidence type="ECO:0000313" key="2">
    <source>
        <dbReference type="EMBL" id="SDZ78690.1"/>
    </source>
</evidence>
<dbReference type="GO" id="GO:0016757">
    <property type="term" value="F:glycosyltransferase activity"/>
    <property type="evidence" value="ECO:0007669"/>
    <property type="project" value="InterPro"/>
</dbReference>
<keyword evidence="3" id="KW-1185">Reference proteome</keyword>
<organism evidence="2 3">
    <name type="scientific">Microbulbifer marinus</name>
    <dbReference type="NCBI Taxonomy" id="658218"/>
    <lineage>
        <taxon>Bacteria</taxon>
        <taxon>Pseudomonadati</taxon>
        <taxon>Pseudomonadota</taxon>
        <taxon>Gammaproteobacteria</taxon>
        <taxon>Cellvibrionales</taxon>
        <taxon>Microbulbiferaceae</taxon>
        <taxon>Microbulbifer</taxon>
    </lineage>
</organism>
<protein>
    <submittedName>
        <fullName evidence="2">Exostosin family protein</fullName>
    </submittedName>
</protein>
<accession>A0A1H3VVB5</accession>
<dbReference type="PANTHER" id="PTHR11062:SF281">
    <property type="entry name" value="EXOSTOSIN-LIKE 2"/>
    <property type="match status" value="1"/>
</dbReference>
<dbReference type="AlphaFoldDB" id="A0A1H3VVB5"/>
<feature type="domain" description="Exostosin GT47" evidence="1">
    <location>
        <begin position="116"/>
        <end position="265"/>
    </location>
</feature>
<sequence>MSDVISYPTGWERYRNVVVYPHEWLMPVKTELWAYESLVKHSPDDPYTQFLCFPWATLIDLLRQGELKRARRLQACIDSAPPKSRLRRATFCQHIYAMDLLPFFKRLGITDIYWSHKTKSVSVIDGINIHPFPLFPVMSSKRKKHRRNKPLKERKYLYSFIGSYQPLLYLTPVRNWIFSLKARPDEFILQREEWHFESDVYRKQISGLTLDERERIKKQLWEHEYTSVLEDSVFCLCPSGSGPNSIRLWEAPLFGSVPVLLSDSLCLEGIPSMENLVIKIEESISAVRNLPAYLRDLSQDAEYIEKKQKALNSIALQNLFCETLTGN</sequence>
<gene>
    <name evidence="2" type="ORF">SAMN05216562_0301</name>
</gene>
<reference evidence="3" key="1">
    <citation type="submission" date="2016-10" db="EMBL/GenBank/DDBJ databases">
        <authorList>
            <person name="Varghese N."/>
            <person name="Submissions S."/>
        </authorList>
    </citation>
    <scope>NUCLEOTIDE SEQUENCE [LARGE SCALE GENOMIC DNA]</scope>
    <source>
        <strain evidence="3">CGMCC 1.10657</strain>
    </source>
</reference>
<dbReference type="STRING" id="658218.SAMN05216562_0301"/>
<evidence type="ECO:0000259" key="1">
    <source>
        <dbReference type="Pfam" id="PF03016"/>
    </source>
</evidence>
<name>A0A1H3VVB5_9GAMM</name>
<dbReference type="OrthoDB" id="5291101at2"/>
<proteinExistence type="predicted"/>
<dbReference type="PANTHER" id="PTHR11062">
    <property type="entry name" value="EXOSTOSIN HEPARAN SULFATE GLYCOSYLTRANSFERASE -RELATED"/>
    <property type="match status" value="1"/>
</dbReference>
<evidence type="ECO:0000313" key="3">
    <source>
        <dbReference type="Proteomes" id="UP000198658"/>
    </source>
</evidence>
<dbReference type="InterPro" id="IPR040911">
    <property type="entry name" value="Exostosin_GT47"/>
</dbReference>
<dbReference type="EMBL" id="FNQO01000001">
    <property type="protein sequence ID" value="SDZ78690.1"/>
    <property type="molecule type" value="Genomic_DNA"/>
</dbReference>
<dbReference type="Proteomes" id="UP000198658">
    <property type="component" value="Unassembled WGS sequence"/>
</dbReference>
<dbReference type="InterPro" id="IPR004263">
    <property type="entry name" value="Exostosin"/>
</dbReference>